<name>A0A193LDH4_9GAMM</name>
<feature type="transmembrane region" description="Helical" evidence="1">
    <location>
        <begin position="74"/>
        <end position="92"/>
    </location>
</feature>
<reference evidence="3 4" key="1">
    <citation type="submission" date="2016-06" db="EMBL/GenBank/DDBJ databases">
        <title>Complete genome sequence of a deep-branching marine Gamma Proteobacterium Woeseia oceani type strain XK5.</title>
        <authorList>
            <person name="Mu D."/>
            <person name="Du Z."/>
        </authorList>
    </citation>
    <scope>NUCLEOTIDE SEQUENCE [LARGE SCALE GENOMIC DNA]</scope>
    <source>
        <strain evidence="3 4">XK5</strain>
    </source>
</reference>
<keyword evidence="1" id="KW-0472">Membrane</keyword>
<gene>
    <name evidence="3" type="ORF">BA177_03720</name>
</gene>
<accession>A0A193LDH4</accession>
<dbReference type="RefSeq" id="WP_068612996.1">
    <property type="nucleotide sequence ID" value="NZ_CP016268.1"/>
</dbReference>
<evidence type="ECO:0000313" key="3">
    <source>
        <dbReference type="EMBL" id="ANO50434.1"/>
    </source>
</evidence>
<keyword evidence="1" id="KW-0812">Transmembrane</keyword>
<organism evidence="3 4">
    <name type="scientific">Woeseia oceani</name>
    <dbReference type="NCBI Taxonomy" id="1548547"/>
    <lineage>
        <taxon>Bacteria</taxon>
        <taxon>Pseudomonadati</taxon>
        <taxon>Pseudomonadota</taxon>
        <taxon>Gammaproteobacteria</taxon>
        <taxon>Woeseiales</taxon>
        <taxon>Woeseiaceae</taxon>
        <taxon>Woeseia</taxon>
    </lineage>
</organism>
<proteinExistence type="predicted"/>
<keyword evidence="1" id="KW-1133">Transmembrane helix</keyword>
<protein>
    <recommendedName>
        <fullName evidence="2">DZANK-type domain-containing protein</fullName>
    </recommendedName>
</protein>
<feature type="domain" description="DZANK-type" evidence="2">
    <location>
        <begin position="6"/>
        <end position="55"/>
    </location>
</feature>
<dbReference type="Proteomes" id="UP000092695">
    <property type="component" value="Chromosome"/>
</dbReference>
<evidence type="ECO:0000259" key="2">
    <source>
        <dbReference type="Pfam" id="PF12773"/>
    </source>
</evidence>
<keyword evidence="4" id="KW-1185">Reference proteome</keyword>
<dbReference type="AlphaFoldDB" id="A0A193LDH4"/>
<dbReference type="STRING" id="1548547.BA177_03720"/>
<dbReference type="Pfam" id="PF12773">
    <property type="entry name" value="DZR"/>
    <property type="match status" value="1"/>
</dbReference>
<dbReference type="KEGG" id="woc:BA177_03720"/>
<dbReference type="InterPro" id="IPR025874">
    <property type="entry name" value="DZR"/>
</dbReference>
<sequence>MALVKCKDCDNQVSDSAASCPKCGAPMPRVIRDDQEQCPFCREVMNLGATHCPNCHAQKGYIHNRGRIYGRMETIWYGITMPIILAVVASMMGPVVGAIVWLLCAIPIVVSVYRLLTGAVWFQKTSVY</sequence>
<feature type="transmembrane region" description="Helical" evidence="1">
    <location>
        <begin position="98"/>
        <end position="122"/>
    </location>
</feature>
<dbReference type="OrthoDB" id="8685152at2"/>
<dbReference type="EMBL" id="CP016268">
    <property type="protein sequence ID" value="ANO50434.1"/>
    <property type="molecule type" value="Genomic_DNA"/>
</dbReference>
<evidence type="ECO:0000313" key="4">
    <source>
        <dbReference type="Proteomes" id="UP000092695"/>
    </source>
</evidence>
<evidence type="ECO:0000256" key="1">
    <source>
        <dbReference type="SAM" id="Phobius"/>
    </source>
</evidence>